<evidence type="ECO:0000313" key="2">
    <source>
        <dbReference type="Proteomes" id="UP000594463"/>
    </source>
</evidence>
<protein>
    <submittedName>
        <fullName evidence="1">Uncharacterized protein</fullName>
    </submittedName>
</protein>
<dbReference type="EMBL" id="CP065383">
    <property type="protein sequence ID" value="QPM69455.1"/>
    <property type="molecule type" value="Genomic_DNA"/>
</dbReference>
<organism evidence="1 2">
    <name type="scientific">Atribacter laminatus</name>
    <dbReference type="NCBI Taxonomy" id="2847778"/>
    <lineage>
        <taxon>Bacteria</taxon>
        <taxon>Pseudomonadati</taxon>
        <taxon>Atribacterota</taxon>
        <taxon>Atribacteria</taxon>
        <taxon>Atribacterales</taxon>
        <taxon>Atribacteraceae</taxon>
        <taxon>Atribacter</taxon>
    </lineage>
</organism>
<name>A0A7T1AP15_ATRLM</name>
<gene>
    <name evidence="1" type="ORF">RT761_02688</name>
</gene>
<sequence length="172" mass="20042">MSMKDSFISIILFQLMRKKNEMKKFFFFFIFFLLFSNIGWCHISVSVSPVYYHTSTIIDSFEMKIFNHGDEPIRISFLLNEQTLESTVKYVHFIRGNTFFLNIGESLTVPVKFSFVENTSNTDSVFPIICEITSLKKFNSSFEPKFRMVFYVSKIGTHTNCVSSGEDDDSLF</sequence>
<evidence type="ECO:0000313" key="1">
    <source>
        <dbReference type="EMBL" id="QPM69455.1"/>
    </source>
</evidence>
<keyword evidence="2" id="KW-1185">Reference proteome</keyword>
<accession>A0A7T1AP15</accession>
<dbReference type="Proteomes" id="UP000594463">
    <property type="component" value="Chromosome"/>
</dbReference>
<dbReference type="KEGG" id="alam:RT761_02688"/>
<proteinExistence type="predicted"/>
<dbReference type="AlphaFoldDB" id="A0A7T1AP15"/>
<reference evidence="1 2" key="1">
    <citation type="journal article" date="2021" name="Nat. Commun.">
        <title>Isolation of a member of the candidate phylum Atribacteria reveals a unique cell membrane structure.</title>
        <authorList>
            <person name="Taiki K."/>
            <person name="Nobu M.K."/>
            <person name="Kusada H."/>
            <person name="Meng X.-Y."/>
            <person name="Hosoki N."/>
            <person name="Uematsu K."/>
            <person name="Yoshioka H."/>
            <person name="Kamagata Y."/>
            <person name="Tamaki H."/>
        </authorList>
    </citation>
    <scope>NUCLEOTIDE SEQUENCE [LARGE SCALE GENOMIC DNA]</scope>
    <source>
        <strain evidence="1 2">RT761</strain>
    </source>
</reference>